<dbReference type="Pfam" id="PF04230">
    <property type="entry name" value="PS_pyruv_trans"/>
    <property type="match status" value="1"/>
</dbReference>
<organism evidence="2 3">
    <name type="scientific">Rhizobium giardinii</name>
    <dbReference type="NCBI Taxonomy" id="56731"/>
    <lineage>
        <taxon>Bacteria</taxon>
        <taxon>Pseudomonadati</taxon>
        <taxon>Pseudomonadota</taxon>
        <taxon>Alphaproteobacteria</taxon>
        <taxon>Hyphomicrobiales</taxon>
        <taxon>Rhizobiaceae</taxon>
        <taxon>Rhizobium/Agrobacterium group</taxon>
        <taxon>Rhizobium</taxon>
    </lineage>
</organism>
<evidence type="ECO:0000259" key="1">
    <source>
        <dbReference type="Pfam" id="PF04230"/>
    </source>
</evidence>
<comment type="caution">
    <text evidence="2">The sequence shown here is derived from an EMBL/GenBank/DDBJ whole genome shotgun (WGS) entry which is preliminary data.</text>
</comment>
<dbReference type="AlphaFoldDB" id="A0A7W8X975"/>
<evidence type="ECO:0000313" key="2">
    <source>
        <dbReference type="EMBL" id="MBB5536929.1"/>
    </source>
</evidence>
<sequence length="344" mass="39801">MKAGFFVDTYNHYTSLSEKYDSIGWNTGNILFFEAIKKTIDCDIIQSLEDWKMEDYDAFITTEFIWIQESTKPSDRLLNRIKIAKNRPIIPISVGLQSDGFNPDFTLQPEMLFALKELESRCTLAVRGEYTAETLRRHGVTNIEVIGCPSMYQIPLYADNLDFLAKEPSAEFTTANYRSFYGELKPADHQMLQYIATHCHGFSEQTLLPLTPASMPDSQVRQWFDRHTHLFFDLESWVRHNSRYDFSFGLRFHGNVAAILAGVRSLFITFDSRTREMTDYFSLPSIGAEEFSLESPLLEHAQRTDYSSFINVYKDRLNIFTGFLEKNSLGLTKEYGDRLSEFRG</sequence>
<proteinExistence type="predicted"/>
<name>A0A7W8X975_9HYPH</name>
<accession>A0A7W8X975</accession>
<dbReference type="EMBL" id="JACHBK010000008">
    <property type="protein sequence ID" value="MBB5536929.1"/>
    <property type="molecule type" value="Genomic_DNA"/>
</dbReference>
<gene>
    <name evidence="2" type="ORF">GGD55_003644</name>
</gene>
<reference evidence="2 3" key="1">
    <citation type="submission" date="2020-08" db="EMBL/GenBank/DDBJ databases">
        <title>Genomic Encyclopedia of Type Strains, Phase IV (KMG-V): Genome sequencing to study the core and pangenomes of soil and plant-associated prokaryotes.</title>
        <authorList>
            <person name="Whitman W."/>
        </authorList>
    </citation>
    <scope>NUCLEOTIDE SEQUENCE [LARGE SCALE GENOMIC DNA]</scope>
    <source>
        <strain evidence="2 3">SEMIA 4084</strain>
    </source>
</reference>
<feature type="domain" description="Polysaccharide pyruvyl transferase" evidence="1">
    <location>
        <begin position="7"/>
        <end position="271"/>
    </location>
</feature>
<dbReference type="RefSeq" id="WP_018329150.1">
    <property type="nucleotide sequence ID" value="NZ_JACHBK010000008.1"/>
</dbReference>
<evidence type="ECO:0000313" key="3">
    <source>
        <dbReference type="Proteomes" id="UP000585507"/>
    </source>
</evidence>
<keyword evidence="3" id="KW-1185">Reference proteome</keyword>
<dbReference type="InterPro" id="IPR007345">
    <property type="entry name" value="Polysacch_pyruvyl_Trfase"/>
</dbReference>
<dbReference type="Proteomes" id="UP000585507">
    <property type="component" value="Unassembled WGS sequence"/>
</dbReference>
<protein>
    <recommendedName>
        <fullName evidence="1">Polysaccharide pyruvyl transferase domain-containing protein</fullName>
    </recommendedName>
</protein>